<dbReference type="EMBL" id="PZJJ01000035">
    <property type="protein sequence ID" value="PTL37739.1"/>
    <property type="molecule type" value="Genomic_DNA"/>
</dbReference>
<gene>
    <name evidence="1" type="ORF">C6Y45_14840</name>
</gene>
<evidence type="ECO:0000313" key="2">
    <source>
        <dbReference type="Proteomes" id="UP000240509"/>
    </source>
</evidence>
<accession>A0A2T4U2X1</accession>
<keyword evidence="2" id="KW-1185">Reference proteome</keyword>
<protein>
    <submittedName>
        <fullName evidence="1">Uncharacterized protein</fullName>
    </submittedName>
</protein>
<dbReference type="AlphaFoldDB" id="A0A2T4U2X1"/>
<proteinExistence type="predicted"/>
<evidence type="ECO:0000313" key="1">
    <source>
        <dbReference type="EMBL" id="PTL37739.1"/>
    </source>
</evidence>
<comment type="caution">
    <text evidence="1">The sequence shown here is derived from an EMBL/GenBank/DDBJ whole genome shotgun (WGS) entry which is preliminary data.</text>
</comment>
<name>A0A2T4U2X1_9BACI</name>
<sequence length="74" mass="8371">MLFLATSSIIKKGKNKHIQCSLYCCSAPAAEGNFLLILPDERRFVRGLTGEVKQKHRSANSGLFVMYKAYIFMK</sequence>
<dbReference type="Proteomes" id="UP000240509">
    <property type="component" value="Unassembled WGS sequence"/>
</dbReference>
<reference evidence="1 2" key="1">
    <citation type="submission" date="2018-03" db="EMBL/GenBank/DDBJ databases">
        <title>Alkalicoccus saliphilus sp. nov., isolated from a mineral pool.</title>
        <authorList>
            <person name="Zhao B."/>
        </authorList>
    </citation>
    <scope>NUCLEOTIDE SEQUENCE [LARGE SCALE GENOMIC DNA]</scope>
    <source>
        <strain evidence="1 2">6AG</strain>
    </source>
</reference>
<organism evidence="1 2">
    <name type="scientific">Alkalicoccus saliphilus</name>
    <dbReference type="NCBI Taxonomy" id="200989"/>
    <lineage>
        <taxon>Bacteria</taxon>
        <taxon>Bacillati</taxon>
        <taxon>Bacillota</taxon>
        <taxon>Bacilli</taxon>
        <taxon>Bacillales</taxon>
        <taxon>Bacillaceae</taxon>
        <taxon>Alkalicoccus</taxon>
    </lineage>
</organism>